<evidence type="ECO:0000256" key="2">
    <source>
        <dbReference type="SAM" id="MobiDB-lite"/>
    </source>
</evidence>
<dbReference type="Pfam" id="PF04664">
    <property type="entry name" value="OGFr_N"/>
    <property type="match status" value="1"/>
</dbReference>
<feature type="domain" description="Opioid growth factor receptor (OGFr) conserved" evidence="3">
    <location>
        <begin position="28"/>
        <end position="178"/>
    </location>
</feature>
<accession>A0A8H3EGL2</accession>
<comment type="caution">
    <text evidence="4">The sequence shown here is derived from an EMBL/GenBank/DDBJ whole genome shotgun (WGS) entry which is preliminary data.</text>
</comment>
<dbReference type="InterPro" id="IPR039574">
    <property type="entry name" value="OGFr"/>
</dbReference>
<dbReference type="EMBL" id="CAJPDS010000003">
    <property type="protein sequence ID" value="CAF9905250.1"/>
    <property type="molecule type" value="Genomic_DNA"/>
</dbReference>
<reference evidence="4" key="1">
    <citation type="submission" date="2021-03" db="EMBL/GenBank/DDBJ databases">
        <authorList>
            <person name="Tagirdzhanova G."/>
        </authorList>
    </citation>
    <scope>NUCLEOTIDE SEQUENCE</scope>
</reference>
<gene>
    <name evidence="4" type="ORF">HETSPECPRED_004927</name>
</gene>
<dbReference type="InterPro" id="IPR006757">
    <property type="entry name" value="OGF_rcpt"/>
</dbReference>
<evidence type="ECO:0000259" key="3">
    <source>
        <dbReference type="Pfam" id="PF04664"/>
    </source>
</evidence>
<evidence type="ECO:0000313" key="4">
    <source>
        <dbReference type="EMBL" id="CAF9905250.1"/>
    </source>
</evidence>
<organism evidence="4 5">
    <name type="scientific">Heterodermia speciosa</name>
    <dbReference type="NCBI Taxonomy" id="116794"/>
    <lineage>
        <taxon>Eukaryota</taxon>
        <taxon>Fungi</taxon>
        <taxon>Dikarya</taxon>
        <taxon>Ascomycota</taxon>
        <taxon>Pezizomycotina</taxon>
        <taxon>Lecanoromycetes</taxon>
        <taxon>OSLEUM clade</taxon>
        <taxon>Lecanoromycetidae</taxon>
        <taxon>Caliciales</taxon>
        <taxon>Physciaceae</taxon>
        <taxon>Heterodermia</taxon>
    </lineage>
</organism>
<evidence type="ECO:0000256" key="1">
    <source>
        <dbReference type="ARBA" id="ARBA00010365"/>
    </source>
</evidence>
<dbReference type="GO" id="GO:0016020">
    <property type="term" value="C:membrane"/>
    <property type="evidence" value="ECO:0007669"/>
    <property type="project" value="InterPro"/>
</dbReference>
<dbReference type="OrthoDB" id="9030204at2759"/>
<dbReference type="PANTHER" id="PTHR14015">
    <property type="entry name" value="OPIOID GROWTH FACTOR RECEPTOR OGFR ZETA-TYPE OPIOID RECEPTOR"/>
    <property type="match status" value="1"/>
</dbReference>
<comment type="similarity">
    <text evidence="1">Belongs to the opioid growth factor receptor family.</text>
</comment>
<dbReference type="Proteomes" id="UP000664521">
    <property type="component" value="Unassembled WGS sequence"/>
</dbReference>
<evidence type="ECO:0000313" key="5">
    <source>
        <dbReference type="Proteomes" id="UP000664521"/>
    </source>
</evidence>
<keyword evidence="5" id="KW-1185">Reference proteome</keyword>
<name>A0A8H3EGL2_9LECA</name>
<feature type="region of interest" description="Disordered" evidence="2">
    <location>
        <begin position="207"/>
        <end position="276"/>
    </location>
</feature>
<sequence length="276" mass="31889">MSTSSTPPIVRFYDPHLKAPDAQGRSLSEILSWSDSRLEFSHDYIQTLFPLPERSPIDPSAPVIDHATFTAFRCRPELRLRLRLALERICQFYGFRFQGTGEHDSLRIEKQGNGRFEARARNWVSRFNHNHLRITRIIRCLRVLGLDEEAKAFFDAVKQVHDETGRISDRSLMFWTRAMERPLYLAPEDEVDEGMGKDFLYEFENQGDGREGIKDRNGMPGDGTNSDDDTTSDNTKDLDEGDENTHSTTPDNPSFREEDQTPTNTIRRTKPKYEEV</sequence>
<feature type="compositionally biased region" description="Basic and acidic residues" evidence="2">
    <location>
        <begin position="207"/>
        <end position="217"/>
    </location>
</feature>
<proteinExistence type="inferred from homology"/>
<dbReference type="PANTHER" id="PTHR14015:SF2">
    <property type="entry name" value="OPIOID GROWTH FACTOR RECEPTOR (OGFR) CONSERVED DOMAIN-CONTAINING PROTEIN"/>
    <property type="match status" value="1"/>
</dbReference>
<dbReference type="AlphaFoldDB" id="A0A8H3EGL2"/>
<dbReference type="GO" id="GO:0140625">
    <property type="term" value="F:opioid growth factor receptor activity"/>
    <property type="evidence" value="ECO:0007669"/>
    <property type="project" value="InterPro"/>
</dbReference>
<protein>
    <recommendedName>
        <fullName evidence="3">Opioid growth factor receptor (OGFr) conserved domain-containing protein</fullName>
    </recommendedName>
</protein>